<accession>A0ABT1VUE8</accession>
<dbReference type="Pfam" id="PF25876">
    <property type="entry name" value="HH_MFP_RND"/>
    <property type="match status" value="1"/>
</dbReference>
<feature type="domain" description="Multidrug resistance protein MdtA-like barrel-sandwich hybrid" evidence="4">
    <location>
        <begin position="82"/>
        <end position="217"/>
    </location>
</feature>
<sequence>MQRPFSTASSRPFVRPSGLPASGPLVAGLLSAGAAAFWLSAAGGALAAPPGGPPPVGVDEVRSEAVTGQNEYLGRIQAIDRVALVARVTAYLEKRLFREGSEVKKGDLLYVLEQGPFQAAVLAQRGNLAEAQANVRNASVNFRRQQALLNTPAGQKQAYDNAQAQQGANAGQVLTAEGDLQSAEINLAYTEIRAPVDGRISETSVNEGNVVTPSSGTLATIVTQDPMYVEFSVATRDVASMRKRFGANGGLAAARIRIHFADGSTYDQDAHLDYVSPIVTRQTDTLTLRGTVANPIRGGDPGSGITNRELVDGQFVTVTVEDPKPVVSLVIPRAAVLSDQQGDYVFSVDGQNKVHRTNVKLGQIVGADAVVTSGLQDHQKIVVDGVQRVHDGQAVSPQAPQPVIRDPGETRTEPADAKAAGGGGAAGNPGGGTQAAGAQGSPSPAPGGTPSRN</sequence>
<dbReference type="Gene3D" id="2.40.30.170">
    <property type="match status" value="1"/>
</dbReference>
<dbReference type="Gene3D" id="1.10.287.470">
    <property type="entry name" value="Helix hairpin bin"/>
    <property type="match status" value="1"/>
</dbReference>
<evidence type="ECO:0000313" key="7">
    <source>
        <dbReference type="Proteomes" id="UP001524547"/>
    </source>
</evidence>
<feature type="domain" description="YknX-like C-terminal permuted SH3-like" evidence="5">
    <location>
        <begin position="329"/>
        <end position="395"/>
    </location>
</feature>
<comment type="caution">
    <text evidence="6">The sequence shown here is derived from an EMBL/GenBank/DDBJ whole genome shotgun (WGS) entry which is preliminary data.</text>
</comment>
<dbReference type="InterPro" id="IPR058625">
    <property type="entry name" value="MdtA-like_BSH"/>
</dbReference>
<protein>
    <submittedName>
        <fullName evidence="6">Efflux RND transporter periplasmic adaptor subunit</fullName>
    </submittedName>
</protein>
<feature type="compositionally biased region" description="Basic and acidic residues" evidence="2">
    <location>
        <begin position="406"/>
        <end position="416"/>
    </location>
</feature>
<dbReference type="Gene3D" id="2.40.50.100">
    <property type="match status" value="1"/>
</dbReference>
<dbReference type="InterPro" id="IPR058637">
    <property type="entry name" value="YknX-like_C"/>
</dbReference>
<organism evidence="6 7">
    <name type="scientific">Rhizosaccharibacter radicis</name>
    <dbReference type="NCBI Taxonomy" id="2782605"/>
    <lineage>
        <taxon>Bacteria</taxon>
        <taxon>Pseudomonadati</taxon>
        <taxon>Pseudomonadota</taxon>
        <taxon>Alphaproteobacteria</taxon>
        <taxon>Acetobacterales</taxon>
        <taxon>Acetobacteraceae</taxon>
        <taxon>Rhizosaccharibacter</taxon>
    </lineage>
</organism>
<dbReference type="InterPro" id="IPR058624">
    <property type="entry name" value="MdtA-like_HH"/>
</dbReference>
<dbReference type="EMBL" id="JAMZEJ010000002">
    <property type="protein sequence ID" value="MCQ8239961.1"/>
    <property type="molecule type" value="Genomic_DNA"/>
</dbReference>
<feature type="domain" description="Multidrug resistance protein MdtA-like alpha-helical hairpin" evidence="3">
    <location>
        <begin position="124"/>
        <end position="190"/>
    </location>
</feature>
<feature type="region of interest" description="Disordered" evidence="2">
    <location>
        <begin position="391"/>
        <end position="453"/>
    </location>
</feature>
<comment type="similarity">
    <text evidence="1">Belongs to the membrane fusion protein (MFP) (TC 8.A.1) family.</text>
</comment>
<evidence type="ECO:0000256" key="1">
    <source>
        <dbReference type="ARBA" id="ARBA00009477"/>
    </source>
</evidence>
<keyword evidence="7" id="KW-1185">Reference proteome</keyword>
<proteinExistence type="inferred from homology"/>
<feature type="compositionally biased region" description="Gly residues" evidence="2">
    <location>
        <begin position="420"/>
        <end position="434"/>
    </location>
</feature>
<evidence type="ECO:0000313" key="6">
    <source>
        <dbReference type="EMBL" id="MCQ8239961.1"/>
    </source>
</evidence>
<evidence type="ECO:0000256" key="2">
    <source>
        <dbReference type="SAM" id="MobiDB-lite"/>
    </source>
</evidence>
<evidence type="ECO:0000259" key="3">
    <source>
        <dbReference type="Pfam" id="PF25876"/>
    </source>
</evidence>
<feature type="compositionally biased region" description="Low complexity" evidence="2">
    <location>
        <begin position="435"/>
        <end position="453"/>
    </location>
</feature>
<reference evidence="6 7" key="1">
    <citation type="submission" date="2022-06" db="EMBL/GenBank/DDBJ databases">
        <title>Rhizosaccharibacter gen. nov. sp. nov. KSS12, endophytic bacteria isolated from sugarcane.</title>
        <authorList>
            <person name="Pitiwittayakul N."/>
        </authorList>
    </citation>
    <scope>NUCLEOTIDE SEQUENCE [LARGE SCALE GENOMIC DNA]</scope>
    <source>
        <strain evidence="6 7">KSS12</strain>
    </source>
</reference>
<evidence type="ECO:0000259" key="5">
    <source>
        <dbReference type="Pfam" id="PF25989"/>
    </source>
</evidence>
<dbReference type="Pfam" id="PF25917">
    <property type="entry name" value="BSH_RND"/>
    <property type="match status" value="1"/>
</dbReference>
<dbReference type="SUPFAM" id="SSF111369">
    <property type="entry name" value="HlyD-like secretion proteins"/>
    <property type="match status" value="1"/>
</dbReference>
<dbReference type="PANTHER" id="PTHR30158:SF3">
    <property type="entry name" value="MULTIDRUG EFFLUX PUMP SUBUNIT ACRA-RELATED"/>
    <property type="match status" value="1"/>
</dbReference>
<dbReference type="Pfam" id="PF25989">
    <property type="entry name" value="YknX_C"/>
    <property type="match status" value="1"/>
</dbReference>
<dbReference type="PANTHER" id="PTHR30158">
    <property type="entry name" value="ACRA/E-RELATED COMPONENT OF DRUG EFFLUX TRANSPORTER"/>
    <property type="match status" value="1"/>
</dbReference>
<gene>
    <name evidence="6" type="ORF">NFI88_03785</name>
</gene>
<evidence type="ECO:0000259" key="4">
    <source>
        <dbReference type="Pfam" id="PF25917"/>
    </source>
</evidence>
<dbReference type="InterPro" id="IPR006143">
    <property type="entry name" value="RND_pump_MFP"/>
</dbReference>
<name>A0ABT1VUE8_9PROT</name>
<dbReference type="RefSeq" id="WP_422918692.1">
    <property type="nucleotide sequence ID" value="NZ_JAMZEJ010000002.1"/>
</dbReference>
<dbReference type="Proteomes" id="UP001524547">
    <property type="component" value="Unassembled WGS sequence"/>
</dbReference>
<dbReference type="NCBIfam" id="TIGR01730">
    <property type="entry name" value="RND_mfp"/>
    <property type="match status" value="1"/>
</dbReference>
<dbReference type="Gene3D" id="2.40.420.20">
    <property type="match status" value="1"/>
</dbReference>